<comment type="pathway">
    <text evidence="1 7">Cell wall biogenesis; peptidoglycan biosynthesis.</text>
</comment>
<dbReference type="Proteomes" id="UP000823964">
    <property type="component" value="Unassembled WGS sequence"/>
</dbReference>
<evidence type="ECO:0000256" key="1">
    <source>
        <dbReference type="ARBA" id="ARBA00004752"/>
    </source>
</evidence>
<dbReference type="SUPFAM" id="SSF141523">
    <property type="entry name" value="L,D-transpeptidase catalytic domain-like"/>
    <property type="match status" value="1"/>
</dbReference>
<dbReference type="EMBL" id="DXFQ01000147">
    <property type="protein sequence ID" value="HIX20499.1"/>
    <property type="molecule type" value="Genomic_DNA"/>
</dbReference>
<evidence type="ECO:0000256" key="4">
    <source>
        <dbReference type="ARBA" id="ARBA00022960"/>
    </source>
</evidence>
<evidence type="ECO:0000256" key="3">
    <source>
        <dbReference type="ARBA" id="ARBA00022679"/>
    </source>
</evidence>
<dbReference type="GO" id="GO:0008360">
    <property type="term" value="P:regulation of cell shape"/>
    <property type="evidence" value="ECO:0007669"/>
    <property type="project" value="UniProtKB-UniRule"/>
</dbReference>
<feature type="compositionally biased region" description="Polar residues" evidence="8">
    <location>
        <begin position="172"/>
        <end position="181"/>
    </location>
</feature>
<feature type="active site" description="Proton donor/acceptor" evidence="7">
    <location>
        <position position="211"/>
    </location>
</feature>
<feature type="region of interest" description="Disordered" evidence="8">
    <location>
        <begin position="166"/>
        <end position="185"/>
    </location>
</feature>
<dbReference type="Gene3D" id="2.40.440.10">
    <property type="entry name" value="L,D-transpeptidase catalytic domain-like"/>
    <property type="match status" value="1"/>
</dbReference>
<dbReference type="InterPro" id="IPR050979">
    <property type="entry name" value="LD-transpeptidase"/>
</dbReference>
<reference evidence="11" key="1">
    <citation type="journal article" date="2021" name="PeerJ">
        <title>Extensive microbial diversity within the chicken gut microbiome revealed by metagenomics and culture.</title>
        <authorList>
            <person name="Gilroy R."/>
            <person name="Ravi A."/>
            <person name="Getino M."/>
            <person name="Pursley I."/>
            <person name="Horton D.L."/>
            <person name="Alikhan N.F."/>
            <person name="Baker D."/>
            <person name="Gharbi K."/>
            <person name="Hall N."/>
            <person name="Watson M."/>
            <person name="Adriaenssens E.M."/>
            <person name="Foster-Nyarko E."/>
            <person name="Jarju S."/>
            <person name="Secka A."/>
            <person name="Antonio M."/>
            <person name="Oren A."/>
            <person name="Chaudhuri R.R."/>
            <person name="La Ragione R."/>
            <person name="Hildebrand F."/>
            <person name="Pallen M.J."/>
        </authorList>
    </citation>
    <scope>NUCLEOTIDE SEQUENCE</scope>
    <source>
        <strain evidence="11">14975</strain>
    </source>
</reference>
<dbReference type="GO" id="GO:0016740">
    <property type="term" value="F:transferase activity"/>
    <property type="evidence" value="ECO:0007669"/>
    <property type="project" value="UniProtKB-KW"/>
</dbReference>
<dbReference type="GO" id="GO:0071555">
    <property type="term" value="P:cell wall organization"/>
    <property type="evidence" value="ECO:0007669"/>
    <property type="project" value="UniProtKB-UniRule"/>
</dbReference>
<dbReference type="PANTHER" id="PTHR30582:SF2">
    <property type="entry name" value="L,D-TRANSPEPTIDASE YCIB-RELATED"/>
    <property type="match status" value="1"/>
</dbReference>
<evidence type="ECO:0000259" key="10">
    <source>
        <dbReference type="PROSITE" id="PS52029"/>
    </source>
</evidence>
<dbReference type="PANTHER" id="PTHR30582">
    <property type="entry name" value="L,D-TRANSPEPTIDASE"/>
    <property type="match status" value="1"/>
</dbReference>
<dbReference type="PROSITE" id="PS51257">
    <property type="entry name" value="PROKAR_LIPOPROTEIN"/>
    <property type="match status" value="1"/>
</dbReference>
<accession>A0A9D1VCK0</accession>
<name>A0A9D1VCK0_9BACT</name>
<protein>
    <submittedName>
        <fullName evidence="11">L,D-transpeptidase family protein</fullName>
    </submittedName>
</protein>
<evidence type="ECO:0000256" key="8">
    <source>
        <dbReference type="SAM" id="MobiDB-lite"/>
    </source>
</evidence>
<sequence>MRTLSLLTLPALLLAACSSTQNQQNAPAHRNRVTVSTIGNAATAGTATTAAPAEPSRIPGNILDLPGKDSPTYVNSYPEGSYAHFVAQKKYPKTLAVYSNDELLRSLTRDNSKIIICIPQQRARLYVNNRVALDWPVSTGTYGHETPTGVFRVMEKDKDHKSNRYGRFINENGRTTNSNADLSKGLPKGHTFRAAGMPNWLRLTPDGVGIHGGRVVAGRRLSHGCIRTPYDVAAKLFEHAVVGMPVYISRAVEDYSRGGYVKPIDVKYRPKPGNDYTDMPVQVKTIE</sequence>
<keyword evidence="4 7" id="KW-0133">Cell shape</keyword>
<evidence type="ECO:0000313" key="11">
    <source>
        <dbReference type="EMBL" id="HIX20499.1"/>
    </source>
</evidence>
<dbReference type="AlphaFoldDB" id="A0A9D1VCK0"/>
<evidence type="ECO:0000313" key="12">
    <source>
        <dbReference type="Proteomes" id="UP000823964"/>
    </source>
</evidence>
<keyword evidence="5 7" id="KW-0573">Peptidoglycan synthesis</keyword>
<keyword evidence="3" id="KW-0808">Transferase</keyword>
<evidence type="ECO:0000256" key="5">
    <source>
        <dbReference type="ARBA" id="ARBA00022984"/>
    </source>
</evidence>
<dbReference type="Pfam" id="PF03734">
    <property type="entry name" value="YkuD"/>
    <property type="match status" value="1"/>
</dbReference>
<dbReference type="CDD" id="cd16913">
    <property type="entry name" value="YkuD_like"/>
    <property type="match status" value="1"/>
</dbReference>
<feature type="signal peptide" evidence="9">
    <location>
        <begin position="1"/>
        <end position="22"/>
    </location>
</feature>
<dbReference type="InterPro" id="IPR005490">
    <property type="entry name" value="LD_TPept_cat_dom"/>
</dbReference>
<organism evidence="11 12">
    <name type="scientific">Candidatus Akkermansia intestinigallinarum</name>
    <dbReference type="NCBI Taxonomy" id="2838431"/>
    <lineage>
        <taxon>Bacteria</taxon>
        <taxon>Pseudomonadati</taxon>
        <taxon>Verrucomicrobiota</taxon>
        <taxon>Verrucomicrobiia</taxon>
        <taxon>Verrucomicrobiales</taxon>
        <taxon>Akkermansiaceae</taxon>
        <taxon>Akkermansia</taxon>
    </lineage>
</organism>
<comment type="caution">
    <text evidence="11">The sequence shown here is derived from an EMBL/GenBank/DDBJ whole genome shotgun (WGS) entry which is preliminary data.</text>
</comment>
<feature type="chain" id="PRO_5039401741" evidence="9">
    <location>
        <begin position="23"/>
        <end position="287"/>
    </location>
</feature>
<dbReference type="GO" id="GO:0018104">
    <property type="term" value="P:peptidoglycan-protein cross-linking"/>
    <property type="evidence" value="ECO:0007669"/>
    <property type="project" value="TreeGrafter"/>
</dbReference>
<gene>
    <name evidence="11" type="ORF">H9862_07870</name>
</gene>
<evidence type="ECO:0000256" key="2">
    <source>
        <dbReference type="ARBA" id="ARBA00005992"/>
    </source>
</evidence>
<feature type="domain" description="L,D-TPase catalytic" evidence="10">
    <location>
        <begin position="112"/>
        <end position="249"/>
    </location>
</feature>
<evidence type="ECO:0000256" key="9">
    <source>
        <dbReference type="SAM" id="SignalP"/>
    </source>
</evidence>
<keyword evidence="6 7" id="KW-0961">Cell wall biogenesis/degradation</keyword>
<keyword evidence="9" id="KW-0732">Signal</keyword>
<reference evidence="11" key="2">
    <citation type="submission" date="2021-04" db="EMBL/GenBank/DDBJ databases">
        <authorList>
            <person name="Gilroy R."/>
        </authorList>
    </citation>
    <scope>NUCLEOTIDE SEQUENCE</scope>
    <source>
        <strain evidence="11">14975</strain>
    </source>
</reference>
<dbReference type="GO" id="GO:0071972">
    <property type="term" value="F:peptidoglycan L,D-transpeptidase activity"/>
    <property type="evidence" value="ECO:0007669"/>
    <property type="project" value="TreeGrafter"/>
</dbReference>
<evidence type="ECO:0000256" key="6">
    <source>
        <dbReference type="ARBA" id="ARBA00023316"/>
    </source>
</evidence>
<proteinExistence type="inferred from homology"/>
<comment type="similarity">
    <text evidence="2">Belongs to the YkuD family.</text>
</comment>
<dbReference type="GO" id="GO:0005576">
    <property type="term" value="C:extracellular region"/>
    <property type="evidence" value="ECO:0007669"/>
    <property type="project" value="TreeGrafter"/>
</dbReference>
<feature type="active site" description="Nucleophile" evidence="7">
    <location>
        <position position="225"/>
    </location>
</feature>
<dbReference type="InterPro" id="IPR038063">
    <property type="entry name" value="Transpep_catalytic_dom"/>
</dbReference>
<dbReference type="PROSITE" id="PS52029">
    <property type="entry name" value="LD_TPASE"/>
    <property type="match status" value="1"/>
</dbReference>
<evidence type="ECO:0000256" key="7">
    <source>
        <dbReference type="PROSITE-ProRule" id="PRU01373"/>
    </source>
</evidence>